<dbReference type="PANTHER" id="PTHR33266">
    <property type="entry name" value="CHROMOSOME 15, WHOLE GENOME SHOTGUN SEQUENCE"/>
    <property type="match status" value="1"/>
</dbReference>
<keyword evidence="2" id="KW-1185">Reference proteome</keyword>
<dbReference type="OrthoDB" id="107110at2759"/>
<proteinExistence type="predicted"/>
<organism evidence="1 2">
    <name type="scientific">Scleroderma citrinum Foug A</name>
    <dbReference type="NCBI Taxonomy" id="1036808"/>
    <lineage>
        <taxon>Eukaryota</taxon>
        <taxon>Fungi</taxon>
        <taxon>Dikarya</taxon>
        <taxon>Basidiomycota</taxon>
        <taxon>Agaricomycotina</taxon>
        <taxon>Agaricomycetes</taxon>
        <taxon>Agaricomycetidae</taxon>
        <taxon>Boletales</taxon>
        <taxon>Sclerodermatineae</taxon>
        <taxon>Sclerodermataceae</taxon>
        <taxon>Scleroderma</taxon>
    </lineage>
</organism>
<gene>
    <name evidence="1" type="ORF">SCLCIDRAFT_137415</name>
</gene>
<dbReference type="InParanoid" id="A0A0C3DDK1"/>
<dbReference type="STRING" id="1036808.A0A0C3DDK1"/>
<evidence type="ECO:0000313" key="2">
    <source>
        <dbReference type="Proteomes" id="UP000053989"/>
    </source>
</evidence>
<dbReference type="AlphaFoldDB" id="A0A0C3DDK1"/>
<dbReference type="EMBL" id="KN822161">
    <property type="protein sequence ID" value="KIM54136.1"/>
    <property type="molecule type" value="Genomic_DNA"/>
</dbReference>
<evidence type="ECO:0000313" key="1">
    <source>
        <dbReference type="EMBL" id="KIM54136.1"/>
    </source>
</evidence>
<reference evidence="1 2" key="1">
    <citation type="submission" date="2014-04" db="EMBL/GenBank/DDBJ databases">
        <authorList>
            <consortium name="DOE Joint Genome Institute"/>
            <person name="Kuo A."/>
            <person name="Kohler A."/>
            <person name="Nagy L.G."/>
            <person name="Floudas D."/>
            <person name="Copeland A."/>
            <person name="Barry K.W."/>
            <person name="Cichocki N."/>
            <person name="Veneault-Fourrey C."/>
            <person name="LaButti K."/>
            <person name="Lindquist E.A."/>
            <person name="Lipzen A."/>
            <person name="Lundell T."/>
            <person name="Morin E."/>
            <person name="Murat C."/>
            <person name="Sun H."/>
            <person name="Tunlid A."/>
            <person name="Henrissat B."/>
            <person name="Grigoriev I.V."/>
            <person name="Hibbett D.S."/>
            <person name="Martin F."/>
            <person name="Nordberg H.P."/>
            <person name="Cantor M.N."/>
            <person name="Hua S.X."/>
        </authorList>
    </citation>
    <scope>NUCLEOTIDE SEQUENCE [LARGE SCALE GENOMIC DNA]</scope>
    <source>
        <strain evidence="1 2">Foug A</strain>
    </source>
</reference>
<protein>
    <submittedName>
        <fullName evidence="1">Uncharacterized protein</fullName>
    </submittedName>
</protein>
<dbReference type="PANTHER" id="PTHR33266:SF1">
    <property type="entry name" value="F-BOX DOMAIN-CONTAINING PROTEIN"/>
    <property type="match status" value="1"/>
</dbReference>
<sequence>MLKNTHLAVGYLFNFGHFIHFFTWLATEIAWEGEYIGEGADLLWAHIQECFHGVPLDPNGLFYSKCSAIVQSSGTGKSRSVDQLSKVHFVIPVNLREFHSTGYPPTDGPAYNYLSGSVSQIDAFVRSCSFLHGLFVQTVAVLKTIKEPTAEKFWNHMKEGMKFGAHGPHRKKFYDAVKTLAQGFYPQHSAYFSAETRPFNDGLNQILLNDAFPLRKPFEELCKALESAPDHLPNKRRKPHPKSRASEHPLVVLAFDEVHTLTKPEDNGSWSRFGEMRRAIRGLRTLSLFTLFLSTSVTLFGTIPTPVPDVSARMLIESDDILPFCELGFDMFAKHLDFGKPVTLSHVTSEEHLTSYGRPLFPLEYWQGQQNTLFCFAAQKLLGGIAYNCQSLTDAQKLGCLAQRIPIEFLSATYASQVSDLEKEQVRSHMRVILKVDHRLETMVTTSPSEPVLSEAAYFVMTTHPHFIAAQVLQDILTGSLVNKGELGGLIVALLFTMARDKAVGPADCFGRPPNNQRWCSLTGLLTSLFCTPSTATNDHINVVTSQGWHFASGSPNQTKSFLADTFKDSKVYFTHFVKVHQQALIHVQYLMRLMARGAAVLCASGQPVDGIIPFLFKGDEIRLDNIGVIMFQVKDDVKCSNSPQLNLFHAMDPYSLGILQFPTNIPVIRIVFALAAKTPSLTRARVKPTGITKESYTTYDFWVSGLSQEILVPIGKESNTWNSILQASSWERIYSDRLELRTRHRRSMNPGAAINSEFWESWCNLVSL</sequence>
<name>A0A0C3DDK1_9AGAM</name>
<accession>A0A0C3DDK1</accession>
<reference evidence="2" key="2">
    <citation type="submission" date="2015-01" db="EMBL/GenBank/DDBJ databases">
        <title>Evolutionary Origins and Diversification of the Mycorrhizal Mutualists.</title>
        <authorList>
            <consortium name="DOE Joint Genome Institute"/>
            <consortium name="Mycorrhizal Genomics Consortium"/>
            <person name="Kohler A."/>
            <person name="Kuo A."/>
            <person name="Nagy L.G."/>
            <person name="Floudas D."/>
            <person name="Copeland A."/>
            <person name="Barry K.W."/>
            <person name="Cichocki N."/>
            <person name="Veneault-Fourrey C."/>
            <person name="LaButti K."/>
            <person name="Lindquist E.A."/>
            <person name="Lipzen A."/>
            <person name="Lundell T."/>
            <person name="Morin E."/>
            <person name="Murat C."/>
            <person name="Riley R."/>
            <person name="Ohm R."/>
            <person name="Sun H."/>
            <person name="Tunlid A."/>
            <person name="Henrissat B."/>
            <person name="Grigoriev I.V."/>
            <person name="Hibbett D.S."/>
            <person name="Martin F."/>
        </authorList>
    </citation>
    <scope>NUCLEOTIDE SEQUENCE [LARGE SCALE GENOMIC DNA]</scope>
    <source>
        <strain evidence="2">Foug A</strain>
    </source>
</reference>
<dbReference type="HOGENOM" id="CLU_009568_2_0_1"/>
<dbReference type="Proteomes" id="UP000053989">
    <property type="component" value="Unassembled WGS sequence"/>
</dbReference>